<evidence type="ECO:0000256" key="1">
    <source>
        <dbReference type="SAM" id="Phobius"/>
    </source>
</evidence>
<keyword evidence="1" id="KW-1133">Transmembrane helix</keyword>
<proteinExistence type="predicted"/>
<keyword evidence="1" id="KW-0472">Membrane</keyword>
<keyword evidence="1" id="KW-0812">Transmembrane</keyword>
<dbReference type="Pfam" id="PF07963">
    <property type="entry name" value="N_methyl"/>
    <property type="match status" value="1"/>
</dbReference>
<reference evidence="2 3" key="1">
    <citation type="submission" date="2020-02" db="EMBL/GenBank/DDBJ databases">
        <authorList>
            <person name="Rodrigo-Torres L."/>
            <person name="Arahal R. D."/>
            <person name="Lucena T."/>
        </authorList>
    </citation>
    <scope>NUCLEOTIDE SEQUENCE [LARGE SCALE GENOMIC DNA]</scope>
    <source>
        <strain evidence="2 3">CECT 9734</strain>
    </source>
</reference>
<keyword evidence="3" id="KW-1185">Reference proteome</keyword>
<sequence length="273" mass="30020">MRQLGFTLVEIIVVILLLATLAIYSFGFLGLGSDMITQVNARNKLVAEQRFAIERLTREIRSSVPRSTRTNNACLELMPLQGTNLYLSLPRPGPGGNKPMVVVTPYMPTANLVNNYVLVYATNANYIYGNNEQRRKVISAVSLDDPQTGLSTLTLSASPPKFFTDSPSRSFFVGSQPVSWCIDTTNQTLMRFANYGLLKNQPDFSTLTSNATSQQVMAVDVVNDLSLGQQPFRVQEPGLQRSNLVRMLLVFASSEKAGSALEITHEVAIPNVP</sequence>
<accession>A0A6S6WLH5</accession>
<dbReference type="EMBL" id="CADCXY010000002">
    <property type="protein sequence ID" value="CAB0150562.1"/>
    <property type="molecule type" value="Genomic_DNA"/>
</dbReference>
<gene>
    <name evidence="2" type="ORF">PSI9734_01001</name>
</gene>
<dbReference type="InterPro" id="IPR045584">
    <property type="entry name" value="Pilin-like"/>
</dbReference>
<dbReference type="RefSeq" id="WP_173920029.1">
    <property type="nucleotide sequence ID" value="NZ_CADCXY010000002.1"/>
</dbReference>
<feature type="transmembrane region" description="Helical" evidence="1">
    <location>
        <begin position="6"/>
        <end position="32"/>
    </location>
</feature>
<dbReference type="SUPFAM" id="SSF54523">
    <property type="entry name" value="Pili subunits"/>
    <property type="match status" value="1"/>
</dbReference>
<dbReference type="Proteomes" id="UP000481517">
    <property type="component" value="Unassembled WGS sequence"/>
</dbReference>
<evidence type="ECO:0000313" key="3">
    <source>
        <dbReference type="Proteomes" id="UP000481517"/>
    </source>
</evidence>
<protein>
    <recommendedName>
        <fullName evidence="4">Type II secretion system protein J</fullName>
    </recommendedName>
</protein>
<evidence type="ECO:0000313" key="2">
    <source>
        <dbReference type="EMBL" id="CAB0150562.1"/>
    </source>
</evidence>
<name>A0A6S6WLH5_9GAMM</name>
<evidence type="ECO:0008006" key="4">
    <source>
        <dbReference type="Google" id="ProtNLM"/>
    </source>
</evidence>
<dbReference type="AlphaFoldDB" id="A0A6S6WLH5"/>
<dbReference type="NCBIfam" id="TIGR02532">
    <property type="entry name" value="IV_pilin_GFxxxE"/>
    <property type="match status" value="1"/>
</dbReference>
<organism evidence="2 3">
    <name type="scientific">Pseudidiomarina piscicola</name>
    <dbReference type="NCBI Taxonomy" id="2614830"/>
    <lineage>
        <taxon>Bacteria</taxon>
        <taxon>Pseudomonadati</taxon>
        <taxon>Pseudomonadota</taxon>
        <taxon>Gammaproteobacteria</taxon>
        <taxon>Alteromonadales</taxon>
        <taxon>Idiomarinaceae</taxon>
        <taxon>Pseudidiomarina</taxon>
    </lineage>
</organism>
<dbReference type="InterPro" id="IPR012902">
    <property type="entry name" value="N_methyl_site"/>
</dbReference>